<sequence length="225" mass="23952">MRERNEDSILTDPEGVLWAVADGMGGYGHGDVASDIVIERLSTLADNALAAPGLRTRLLEANQAIIAKSAEPGMNQMGSTVVAVMIQNSTATIAWVGDCRAYLWRRGALRLLTRDHTVVQEMVDEGLLRDDARESHPESHVVTRAVGFELDLEVDVVSAPLVAGDRMVLCSDGLTACLGDQDIARQVGTAPDTDALCKSLVTKALERGAPDNVSVVCIFATEAPA</sequence>
<dbReference type="SMART" id="SM00332">
    <property type="entry name" value="PP2Cc"/>
    <property type="match status" value="1"/>
</dbReference>
<dbReference type="CDD" id="cd00143">
    <property type="entry name" value="PP2Cc"/>
    <property type="match status" value="1"/>
</dbReference>
<keyword evidence="2" id="KW-0378">Hydrolase</keyword>
<reference evidence="3" key="1">
    <citation type="journal article" date="2019" name="Int. J. Syst. Evol. Microbiol.">
        <title>The Global Catalogue of Microorganisms (GCM) 10K type strain sequencing project: providing services to taxonomists for standard genome sequencing and annotation.</title>
        <authorList>
            <consortium name="The Broad Institute Genomics Platform"/>
            <consortium name="The Broad Institute Genome Sequencing Center for Infectious Disease"/>
            <person name="Wu L."/>
            <person name="Ma J."/>
        </authorList>
    </citation>
    <scope>NUCLEOTIDE SEQUENCE [LARGE SCALE GENOMIC DNA]</scope>
    <source>
        <strain evidence="3">CCUG 62953</strain>
    </source>
</reference>
<accession>A0ABW3ZL39</accession>
<evidence type="ECO:0000259" key="1">
    <source>
        <dbReference type="PROSITE" id="PS51746"/>
    </source>
</evidence>
<gene>
    <name evidence="2" type="ORF">ACFQ4E_14785</name>
</gene>
<dbReference type="InterPro" id="IPR015655">
    <property type="entry name" value="PP2C"/>
</dbReference>
<organism evidence="2 3">
    <name type="scientific">Litorisediminicola beolgyonensis</name>
    <dbReference type="NCBI Taxonomy" id="1173614"/>
    <lineage>
        <taxon>Bacteria</taxon>
        <taxon>Pseudomonadati</taxon>
        <taxon>Pseudomonadota</taxon>
        <taxon>Alphaproteobacteria</taxon>
        <taxon>Rhodobacterales</taxon>
        <taxon>Paracoccaceae</taxon>
        <taxon>Litorisediminicola</taxon>
    </lineage>
</organism>
<evidence type="ECO:0000313" key="3">
    <source>
        <dbReference type="Proteomes" id="UP001597135"/>
    </source>
</evidence>
<dbReference type="SUPFAM" id="SSF81606">
    <property type="entry name" value="PP2C-like"/>
    <property type="match status" value="1"/>
</dbReference>
<dbReference type="GO" id="GO:0004722">
    <property type="term" value="F:protein serine/threonine phosphatase activity"/>
    <property type="evidence" value="ECO:0007669"/>
    <property type="project" value="UniProtKB-EC"/>
</dbReference>
<dbReference type="EC" id="3.1.3.16" evidence="2"/>
<proteinExistence type="predicted"/>
<dbReference type="PROSITE" id="PS51746">
    <property type="entry name" value="PPM_2"/>
    <property type="match status" value="1"/>
</dbReference>
<dbReference type="EMBL" id="JBHTMU010000029">
    <property type="protein sequence ID" value="MFD1343693.1"/>
    <property type="molecule type" value="Genomic_DNA"/>
</dbReference>
<dbReference type="SMART" id="SM00331">
    <property type="entry name" value="PP2C_SIG"/>
    <property type="match status" value="1"/>
</dbReference>
<dbReference type="PANTHER" id="PTHR13832:SF827">
    <property type="entry name" value="PROTEIN PHOSPHATASE 1L"/>
    <property type="match status" value="1"/>
</dbReference>
<dbReference type="Gene3D" id="3.60.40.10">
    <property type="entry name" value="PPM-type phosphatase domain"/>
    <property type="match status" value="1"/>
</dbReference>
<dbReference type="InterPro" id="IPR036457">
    <property type="entry name" value="PPM-type-like_dom_sf"/>
</dbReference>
<dbReference type="Pfam" id="PF13672">
    <property type="entry name" value="PP2C_2"/>
    <property type="match status" value="1"/>
</dbReference>
<feature type="domain" description="PPM-type phosphatase" evidence="1">
    <location>
        <begin position="1"/>
        <end position="220"/>
    </location>
</feature>
<comment type="caution">
    <text evidence="2">The sequence shown here is derived from an EMBL/GenBank/DDBJ whole genome shotgun (WGS) entry which is preliminary data.</text>
</comment>
<dbReference type="Proteomes" id="UP001597135">
    <property type="component" value="Unassembled WGS sequence"/>
</dbReference>
<name>A0ABW3ZL39_9RHOB</name>
<protein>
    <submittedName>
        <fullName evidence="2">PP2C family protein-serine/threonine phosphatase</fullName>
        <ecNumber evidence="2">3.1.3.16</ecNumber>
    </submittedName>
</protein>
<dbReference type="InterPro" id="IPR001932">
    <property type="entry name" value="PPM-type_phosphatase-like_dom"/>
</dbReference>
<evidence type="ECO:0000313" key="2">
    <source>
        <dbReference type="EMBL" id="MFD1343693.1"/>
    </source>
</evidence>
<dbReference type="PANTHER" id="PTHR13832">
    <property type="entry name" value="PROTEIN PHOSPHATASE 2C"/>
    <property type="match status" value="1"/>
</dbReference>
<dbReference type="RefSeq" id="WP_386804862.1">
    <property type="nucleotide sequence ID" value="NZ_JBHTMU010000029.1"/>
</dbReference>
<keyword evidence="3" id="KW-1185">Reference proteome</keyword>